<evidence type="ECO:0000256" key="1">
    <source>
        <dbReference type="SAM" id="Phobius"/>
    </source>
</evidence>
<sequence>MQTSSFNLHRLTPPGAPFSGRTVTRFTYTNDHHNRLCAFKKDGFGFNGKMVDENMIVLRERIRKMEAEMDGGGDDWLPNNWMEWEKRYVYSGGYHSDVYEMVALLQRFLMESRPAVGLGLVAVMAVSGSAVAVAVLWWLRLVRRQDWTGLDRTGLDWTGQESRTGQDGTGQDRTNVCFVFGMPRTGLDWQN</sequence>
<keyword evidence="3" id="KW-1185">Reference proteome</keyword>
<dbReference type="PANTHER" id="PTHR33782:SF5">
    <property type="entry name" value="MEDIATOR OF RNA POLYMERASE II TRANSCRIPTION SUBUNIT"/>
    <property type="match status" value="1"/>
</dbReference>
<dbReference type="Proteomes" id="UP001172457">
    <property type="component" value="Chromosome 4"/>
</dbReference>
<accession>A0AA38WA73</accession>
<keyword evidence="1" id="KW-0812">Transmembrane</keyword>
<organism evidence="2 3">
    <name type="scientific">Centaurea solstitialis</name>
    <name type="common">yellow star-thistle</name>
    <dbReference type="NCBI Taxonomy" id="347529"/>
    <lineage>
        <taxon>Eukaryota</taxon>
        <taxon>Viridiplantae</taxon>
        <taxon>Streptophyta</taxon>
        <taxon>Embryophyta</taxon>
        <taxon>Tracheophyta</taxon>
        <taxon>Spermatophyta</taxon>
        <taxon>Magnoliopsida</taxon>
        <taxon>eudicotyledons</taxon>
        <taxon>Gunneridae</taxon>
        <taxon>Pentapetalae</taxon>
        <taxon>asterids</taxon>
        <taxon>campanulids</taxon>
        <taxon>Asterales</taxon>
        <taxon>Asteraceae</taxon>
        <taxon>Carduoideae</taxon>
        <taxon>Cardueae</taxon>
        <taxon>Centaureinae</taxon>
        <taxon>Centaurea</taxon>
    </lineage>
</organism>
<comment type="caution">
    <text evidence="2">The sequence shown here is derived from an EMBL/GenBank/DDBJ whole genome shotgun (WGS) entry which is preliminary data.</text>
</comment>
<dbReference type="EMBL" id="JARYMX010000004">
    <property type="protein sequence ID" value="KAJ9554137.1"/>
    <property type="molecule type" value="Genomic_DNA"/>
</dbReference>
<evidence type="ECO:0000313" key="2">
    <source>
        <dbReference type="EMBL" id="KAJ9554137.1"/>
    </source>
</evidence>
<dbReference type="PANTHER" id="PTHR33782">
    <property type="entry name" value="OS01G0121600 PROTEIN"/>
    <property type="match status" value="1"/>
</dbReference>
<reference evidence="2" key="1">
    <citation type="submission" date="2023-03" db="EMBL/GenBank/DDBJ databases">
        <title>Chromosome-scale reference genome and RAD-based genetic map of yellow starthistle (Centaurea solstitialis) reveal putative structural variation and QTLs associated with invader traits.</title>
        <authorList>
            <person name="Reatini B."/>
            <person name="Cang F.A."/>
            <person name="Jiang Q."/>
            <person name="Mckibben M.T.W."/>
            <person name="Barker M.S."/>
            <person name="Rieseberg L.H."/>
            <person name="Dlugosch K.M."/>
        </authorList>
    </citation>
    <scope>NUCLEOTIDE SEQUENCE</scope>
    <source>
        <strain evidence="2">CAN-66</strain>
        <tissue evidence="2">Leaf</tissue>
    </source>
</reference>
<evidence type="ECO:0000313" key="3">
    <source>
        <dbReference type="Proteomes" id="UP001172457"/>
    </source>
</evidence>
<gene>
    <name evidence="2" type="ORF">OSB04_018182</name>
</gene>
<dbReference type="AlphaFoldDB" id="A0AA38WA73"/>
<keyword evidence="1" id="KW-1133">Transmembrane helix</keyword>
<feature type="transmembrane region" description="Helical" evidence="1">
    <location>
        <begin position="115"/>
        <end position="139"/>
    </location>
</feature>
<keyword evidence="1" id="KW-0472">Membrane</keyword>
<name>A0AA38WA73_9ASTR</name>
<protein>
    <submittedName>
        <fullName evidence="2">Uncharacterized protein</fullName>
    </submittedName>
</protein>
<proteinExistence type="predicted"/>